<evidence type="ECO:0000313" key="7">
    <source>
        <dbReference type="WBParaSite" id="ECPE_0001850501-mRNA-1"/>
    </source>
</evidence>
<evidence type="ECO:0000256" key="2">
    <source>
        <dbReference type="ARBA" id="ARBA00005817"/>
    </source>
</evidence>
<dbReference type="PANTHER" id="PTHR43153:SF1">
    <property type="entry name" value="ELECTRON TRANSFER FLAVOPROTEIN SUBUNIT ALPHA, MITOCHONDRIAL"/>
    <property type="match status" value="1"/>
</dbReference>
<name>A0A183BGX0_9TREM</name>
<dbReference type="AlphaFoldDB" id="A0A183BGX0"/>
<dbReference type="InterPro" id="IPR001308">
    <property type="entry name" value="ETF_a/FixB"/>
</dbReference>
<proteinExistence type="inferred from homology"/>
<keyword evidence="3" id="KW-0812">Transmembrane</keyword>
<evidence type="ECO:0000313" key="6">
    <source>
        <dbReference type="Proteomes" id="UP000272942"/>
    </source>
</evidence>
<feature type="transmembrane region" description="Helical" evidence="3">
    <location>
        <begin position="107"/>
        <end position="124"/>
    </location>
</feature>
<sequence length="125" mass="13994">MLRRCLYTTWNILSRSERFLSSLVIVEHSNDKIEAITKSAISAATKFGTVVCVVGGYKCKKAAEEVSKVDGVTKVLLADQENYMVSTPMFCDCILSILAEVRVPLEIIIYYLLIYFVDLILFGGE</sequence>
<evidence type="ECO:0000313" key="5">
    <source>
        <dbReference type="EMBL" id="VDP96402.1"/>
    </source>
</evidence>
<accession>A0A183BGX0</accession>
<dbReference type="GO" id="GO:0050660">
    <property type="term" value="F:flavin adenine dinucleotide binding"/>
    <property type="evidence" value="ECO:0007669"/>
    <property type="project" value="InterPro"/>
</dbReference>
<organism evidence="7">
    <name type="scientific">Echinostoma caproni</name>
    <dbReference type="NCBI Taxonomy" id="27848"/>
    <lineage>
        <taxon>Eukaryota</taxon>
        <taxon>Metazoa</taxon>
        <taxon>Spiralia</taxon>
        <taxon>Lophotrochozoa</taxon>
        <taxon>Platyhelminthes</taxon>
        <taxon>Trematoda</taxon>
        <taxon>Digenea</taxon>
        <taxon>Plagiorchiida</taxon>
        <taxon>Echinostomata</taxon>
        <taxon>Echinostomatoidea</taxon>
        <taxon>Echinostomatidae</taxon>
        <taxon>Echinostoma</taxon>
    </lineage>
</organism>
<dbReference type="EMBL" id="UZAN01079040">
    <property type="protein sequence ID" value="VDP96402.1"/>
    <property type="molecule type" value="Genomic_DNA"/>
</dbReference>
<dbReference type="WBParaSite" id="ECPE_0001850501-mRNA-1">
    <property type="protein sequence ID" value="ECPE_0001850501-mRNA-1"/>
    <property type="gene ID" value="ECPE_0001850501"/>
</dbReference>
<dbReference type="InterPro" id="IPR014730">
    <property type="entry name" value="ETF_a/b_N"/>
</dbReference>
<keyword evidence="6" id="KW-1185">Reference proteome</keyword>
<dbReference type="Pfam" id="PF01012">
    <property type="entry name" value="ETF"/>
    <property type="match status" value="1"/>
</dbReference>
<dbReference type="InterPro" id="IPR014729">
    <property type="entry name" value="Rossmann-like_a/b/a_fold"/>
</dbReference>
<feature type="domain" description="Electron transfer flavoprotein alpha/beta-subunit N-terminal" evidence="4">
    <location>
        <begin position="23"/>
        <end position="85"/>
    </location>
</feature>
<reference evidence="7" key="1">
    <citation type="submission" date="2016-06" db="UniProtKB">
        <authorList>
            <consortium name="WormBaseParasite"/>
        </authorList>
    </citation>
    <scope>IDENTIFICATION</scope>
</reference>
<comment type="subcellular location">
    <subcellularLocation>
        <location evidence="1">Mitochondrion matrix</location>
    </subcellularLocation>
</comment>
<dbReference type="OrthoDB" id="1715808at2759"/>
<evidence type="ECO:0000256" key="3">
    <source>
        <dbReference type="SAM" id="Phobius"/>
    </source>
</evidence>
<dbReference type="SUPFAM" id="SSF52402">
    <property type="entry name" value="Adenine nucleotide alpha hydrolases-like"/>
    <property type="match status" value="1"/>
</dbReference>
<comment type="similarity">
    <text evidence="2">Belongs to the ETF alpha-subunit/FixB family.</text>
</comment>
<reference evidence="5 6" key="2">
    <citation type="submission" date="2018-11" db="EMBL/GenBank/DDBJ databases">
        <authorList>
            <consortium name="Pathogen Informatics"/>
        </authorList>
    </citation>
    <scope>NUCLEOTIDE SEQUENCE [LARGE SCALE GENOMIC DNA]</scope>
    <source>
        <strain evidence="5 6">Egypt</strain>
    </source>
</reference>
<dbReference type="GO" id="GO:0009055">
    <property type="term" value="F:electron transfer activity"/>
    <property type="evidence" value="ECO:0007669"/>
    <property type="project" value="InterPro"/>
</dbReference>
<keyword evidence="3" id="KW-1133">Transmembrane helix</keyword>
<dbReference type="GO" id="GO:0005759">
    <property type="term" value="C:mitochondrial matrix"/>
    <property type="evidence" value="ECO:0007669"/>
    <property type="project" value="UniProtKB-SubCell"/>
</dbReference>
<keyword evidence="3" id="KW-0472">Membrane</keyword>
<gene>
    <name evidence="5" type="ORF">ECPE_LOCUS18455</name>
</gene>
<evidence type="ECO:0000256" key="1">
    <source>
        <dbReference type="ARBA" id="ARBA00004305"/>
    </source>
</evidence>
<dbReference type="Gene3D" id="3.40.50.620">
    <property type="entry name" value="HUPs"/>
    <property type="match status" value="1"/>
</dbReference>
<evidence type="ECO:0000259" key="4">
    <source>
        <dbReference type="Pfam" id="PF01012"/>
    </source>
</evidence>
<protein>
    <submittedName>
        <fullName evidence="7">ETF domain-containing protein</fullName>
    </submittedName>
</protein>
<dbReference type="PANTHER" id="PTHR43153">
    <property type="entry name" value="ELECTRON TRANSFER FLAVOPROTEIN ALPHA"/>
    <property type="match status" value="1"/>
</dbReference>
<dbReference type="GO" id="GO:0033539">
    <property type="term" value="P:fatty acid beta-oxidation using acyl-CoA dehydrogenase"/>
    <property type="evidence" value="ECO:0007669"/>
    <property type="project" value="TreeGrafter"/>
</dbReference>
<dbReference type="Proteomes" id="UP000272942">
    <property type="component" value="Unassembled WGS sequence"/>
</dbReference>